<dbReference type="EnsemblMetazoa" id="SCAU000050-RA">
    <property type="protein sequence ID" value="SCAU000050-PA"/>
    <property type="gene ID" value="SCAU000050"/>
</dbReference>
<dbReference type="AlphaFoldDB" id="A0A1I8NLI1"/>
<evidence type="ECO:0000259" key="7">
    <source>
        <dbReference type="PROSITE" id="PS50240"/>
    </source>
</evidence>
<evidence type="ECO:0000313" key="9">
    <source>
        <dbReference type="Proteomes" id="UP000095300"/>
    </source>
</evidence>
<dbReference type="FunFam" id="2.40.10.10:FF:000073">
    <property type="entry name" value="Trypsin alpha"/>
    <property type="match status" value="1"/>
</dbReference>
<dbReference type="InterPro" id="IPR043504">
    <property type="entry name" value="Peptidase_S1_PA_chymotrypsin"/>
</dbReference>
<dbReference type="InterPro" id="IPR001254">
    <property type="entry name" value="Trypsin_dom"/>
</dbReference>
<dbReference type="InterPro" id="IPR018114">
    <property type="entry name" value="TRYPSIN_HIS"/>
</dbReference>
<dbReference type="PANTHER" id="PTHR24276:SF91">
    <property type="entry name" value="AT26814P-RELATED"/>
    <property type="match status" value="1"/>
</dbReference>
<name>A0A1I8NLI1_STOCA</name>
<keyword evidence="5" id="KW-1015">Disulfide bond</keyword>
<dbReference type="OrthoDB" id="60866at2759"/>
<dbReference type="GO" id="GO:0006508">
    <property type="term" value="P:proteolysis"/>
    <property type="evidence" value="ECO:0007669"/>
    <property type="project" value="UniProtKB-KW"/>
</dbReference>
<accession>A0A1I8NLI1</accession>
<dbReference type="SUPFAM" id="SSF50494">
    <property type="entry name" value="Trypsin-like serine proteases"/>
    <property type="match status" value="2"/>
</dbReference>
<dbReference type="InterPro" id="IPR001314">
    <property type="entry name" value="Peptidase_S1A"/>
</dbReference>
<feature type="signal peptide" evidence="6">
    <location>
        <begin position="1"/>
        <end position="28"/>
    </location>
</feature>
<dbReference type="Gene3D" id="2.40.10.10">
    <property type="entry name" value="Trypsin-like serine proteases"/>
    <property type="match status" value="2"/>
</dbReference>
<keyword evidence="4" id="KW-0720">Serine protease</keyword>
<evidence type="ECO:0000256" key="3">
    <source>
        <dbReference type="ARBA" id="ARBA00022801"/>
    </source>
</evidence>
<protein>
    <recommendedName>
        <fullName evidence="7">Peptidase S1 domain-containing protein</fullName>
    </recommendedName>
</protein>
<dbReference type="InterPro" id="IPR009003">
    <property type="entry name" value="Peptidase_S1_PA"/>
</dbReference>
<sequence>MLRQSIWKRQVLFCLIVGLVLQLQLTKAQIQPRIVGGNFAKVGQFPYQVSLLVNGQHNCGGSIISELYVVTAAHCVVIDQSTIRIPLDMLSVRAGSLVTTSGGQHVAVAEVRIHPTYRWFNHDIALVKLAEPLHFNDNVKAIALAKKNPPSGVYVSTSGWGRTSTNGPFSPLLKHNTLVSLTNGDCKKWLKSFVPASVICFVGAADNGICRGDSGGPAVYNKTLVGVVNYYENGCGYDPDGFASVALNHAWLVANSRDYSTIFMISKLGWVIYRKQSKMSFGSIFHKHLLIALLCLLHQQATKAGKVKPSLPLRARILGGSDAAEGQFPHQVSIRIGETHICGGSIISPSYILTAAHCAYAGEEPIDPSYLSIRAGSIYVNRGGQEANVSEITVHPSYNENDNDIALMKLAAPLQMNENVRAIELATEEPPVGSFVTTSGWGRLSQDGAQPEILQYFAMLGLPNAECKTWLPRLSDNTICLVHFNGQGVCRGDSGGPAVYDGKLVGVTNSVLGVCGRFGPDVFSSVAHHRDWVVRNSRE</sequence>
<evidence type="ECO:0000256" key="6">
    <source>
        <dbReference type="SAM" id="SignalP"/>
    </source>
</evidence>
<dbReference type="InterPro" id="IPR050430">
    <property type="entry name" value="Peptidase_S1"/>
</dbReference>
<dbReference type="VEuPathDB" id="VectorBase:SCAU000050"/>
<dbReference type="PROSITE" id="PS50240">
    <property type="entry name" value="TRYPSIN_DOM"/>
    <property type="match status" value="2"/>
</dbReference>
<dbReference type="CDD" id="cd00190">
    <property type="entry name" value="Tryp_SPc"/>
    <property type="match status" value="2"/>
</dbReference>
<evidence type="ECO:0000256" key="4">
    <source>
        <dbReference type="ARBA" id="ARBA00022825"/>
    </source>
</evidence>
<feature type="domain" description="Peptidase S1" evidence="7">
    <location>
        <begin position="34"/>
        <end position="276"/>
    </location>
</feature>
<dbReference type="SMART" id="SM00020">
    <property type="entry name" value="Tryp_SPc"/>
    <property type="match status" value="2"/>
</dbReference>
<evidence type="ECO:0000313" key="8">
    <source>
        <dbReference type="EnsemblMetazoa" id="SCAU000050-PA"/>
    </source>
</evidence>
<reference evidence="8" key="1">
    <citation type="submission" date="2020-05" db="UniProtKB">
        <authorList>
            <consortium name="EnsemblMetazoa"/>
        </authorList>
    </citation>
    <scope>IDENTIFICATION</scope>
    <source>
        <strain evidence="8">USDA</strain>
    </source>
</reference>
<dbReference type="FunFam" id="2.40.10.10:FF:000034">
    <property type="entry name" value="Eupolytin"/>
    <property type="match status" value="1"/>
</dbReference>
<keyword evidence="2" id="KW-0645">Protease</keyword>
<dbReference type="STRING" id="35570.A0A1I8NLI1"/>
<proteinExistence type="inferred from homology"/>
<evidence type="ECO:0000256" key="2">
    <source>
        <dbReference type="ARBA" id="ARBA00022670"/>
    </source>
</evidence>
<comment type="similarity">
    <text evidence="1">Belongs to the peptidase S1 family.</text>
</comment>
<keyword evidence="9" id="KW-1185">Reference proteome</keyword>
<dbReference type="GO" id="GO:0004252">
    <property type="term" value="F:serine-type endopeptidase activity"/>
    <property type="evidence" value="ECO:0007669"/>
    <property type="project" value="InterPro"/>
</dbReference>
<dbReference type="PANTHER" id="PTHR24276">
    <property type="entry name" value="POLYSERASE-RELATED"/>
    <property type="match status" value="1"/>
</dbReference>
<dbReference type="PROSITE" id="PS00134">
    <property type="entry name" value="TRYPSIN_HIS"/>
    <property type="match status" value="2"/>
</dbReference>
<keyword evidence="3" id="KW-0378">Hydrolase</keyword>
<keyword evidence="6" id="KW-0732">Signal</keyword>
<feature type="chain" id="PRO_5009325124" description="Peptidase S1 domain-containing protein" evidence="6">
    <location>
        <begin position="29"/>
        <end position="539"/>
    </location>
</feature>
<dbReference type="Pfam" id="PF00089">
    <property type="entry name" value="Trypsin"/>
    <property type="match status" value="2"/>
</dbReference>
<evidence type="ECO:0000256" key="1">
    <source>
        <dbReference type="ARBA" id="ARBA00007664"/>
    </source>
</evidence>
<feature type="domain" description="Peptidase S1" evidence="7">
    <location>
        <begin position="317"/>
        <end position="538"/>
    </location>
</feature>
<evidence type="ECO:0000256" key="5">
    <source>
        <dbReference type="ARBA" id="ARBA00023157"/>
    </source>
</evidence>
<gene>
    <name evidence="8" type="primary">106089070</name>
</gene>
<organism evidence="8 9">
    <name type="scientific">Stomoxys calcitrans</name>
    <name type="common">Stable fly</name>
    <name type="synonym">Conops calcitrans</name>
    <dbReference type="NCBI Taxonomy" id="35570"/>
    <lineage>
        <taxon>Eukaryota</taxon>
        <taxon>Metazoa</taxon>
        <taxon>Ecdysozoa</taxon>
        <taxon>Arthropoda</taxon>
        <taxon>Hexapoda</taxon>
        <taxon>Insecta</taxon>
        <taxon>Pterygota</taxon>
        <taxon>Neoptera</taxon>
        <taxon>Endopterygota</taxon>
        <taxon>Diptera</taxon>
        <taxon>Brachycera</taxon>
        <taxon>Muscomorpha</taxon>
        <taxon>Muscoidea</taxon>
        <taxon>Muscidae</taxon>
        <taxon>Stomoxys</taxon>
    </lineage>
</organism>
<dbReference type="Proteomes" id="UP000095300">
    <property type="component" value="Unassembled WGS sequence"/>
</dbReference>
<dbReference type="PRINTS" id="PR00722">
    <property type="entry name" value="CHYMOTRYPSIN"/>
</dbReference>